<sequence>MQSCIPAKSCHIFKCVESKSHSLCLITRLQRSDKLDVIRRGCSRDYRETERLKSAGHIKAGSVNTSINTSKPVEHLGSSGDTFFQNVRKTASLLNPVTSSSALNRKVTLSLSALSPTSNDLIRQRDVIRQGGSRNYRQTQRLKWAGLIKAGPSMPKSHSLCLINRLQRSDKLDVIRRGCSRDYRETKRLKSAGLIKAGSVNASKPVEHLGSSGDTVTEGYVQTLAASSVSAS</sequence>
<evidence type="ECO:0000313" key="2">
    <source>
        <dbReference type="Proteomes" id="UP001054837"/>
    </source>
</evidence>
<dbReference type="Proteomes" id="UP001054837">
    <property type="component" value="Unassembled WGS sequence"/>
</dbReference>
<dbReference type="EMBL" id="BPLQ01014496">
    <property type="protein sequence ID" value="GIY80328.1"/>
    <property type="molecule type" value="Genomic_DNA"/>
</dbReference>
<evidence type="ECO:0000313" key="1">
    <source>
        <dbReference type="EMBL" id="GIY80328.1"/>
    </source>
</evidence>
<accession>A0AAV4WFE4</accession>
<comment type="caution">
    <text evidence="1">The sequence shown here is derived from an EMBL/GenBank/DDBJ whole genome shotgun (WGS) entry which is preliminary data.</text>
</comment>
<name>A0AAV4WFE4_9ARAC</name>
<gene>
    <name evidence="1" type="ORF">CDAR_380071</name>
</gene>
<reference evidence="1 2" key="1">
    <citation type="submission" date="2021-06" db="EMBL/GenBank/DDBJ databases">
        <title>Caerostris darwini draft genome.</title>
        <authorList>
            <person name="Kono N."/>
            <person name="Arakawa K."/>
        </authorList>
    </citation>
    <scope>NUCLEOTIDE SEQUENCE [LARGE SCALE GENOMIC DNA]</scope>
</reference>
<evidence type="ECO:0008006" key="3">
    <source>
        <dbReference type="Google" id="ProtNLM"/>
    </source>
</evidence>
<dbReference type="AlphaFoldDB" id="A0AAV4WFE4"/>
<organism evidence="1 2">
    <name type="scientific">Caerostris darwini</name>
    <dbReference type="NCBI Taxonomy" id="1538125"/>
    <lineage>
        <taxon>Eukaryota</taxon>
        <taxon>Metazoa</taxon>
        <taxon>Ecdysozoa</taxon>
        <taxon>Arthropoda</taxon>
        <taxon>Chelicerata</taxon>
        <taxon>Arachnida</taxon>
        <taxon>Araneae</taxon>
        <taxon>Araneomorphae</taxon>
        <taxon>Entelegynae</taxon>
        <taxon>Araneoidea</taxon>
        <taxon>Araneidae</taxon>
        <taxon>Caerostris</taxon>
    </lineage>
</organism>
<keyword evidence="2" id="KW-1185">Reference proteome</keyword>
<protein>
    <recommendedName>
        <fullName evidence="3">Ribosomal protein S14</fullName>
    </recommendedName>
</protein>
<proteinExistence type="predicted"/>